<name>A0AAD5US87_9APHY</name>
<organism evidence="1 2">
    <name type="scientific">Meripilus lineatus</name>
    <dbReference type="NCBI Taxonomy" id="2056292"/>
    <lineage>
        <taxon>Eukaryota</taxon>
        <taxon>Fungi</taxon>
        <taxon>Dikarya</taxon>
        <taxon>Basidiomycota</taxon>
        <taxon>Agaricomycotina</taxon>
        <taxon>Agaricomycetes</taxon>
        <taxon>Polyporales</taxon>
        <taxon>Meripilaceae</taxon>
        <taxon>Meripilus</taxon>
    </lineage>
</organism>
<evidence type="ECO:0000313" key="1">
    <source>
        <dbReference type="EMBL" id="KAJ3476157.1"/>
    </source>
</evidence>
<comment type="caution">
    <text evidence="1">The sequence shown here is derived from an EMBL/GenBank/DDBJ whole genome shotgun (WGS) entry which is preliminary data.</text>
</comment>
<dbReference type="AlphaFoldDB" id="A0AAD5US87"/>
<dbReference type="InterPro" id="IPR032675">
    <property type="entry name" value="LRR_dom_sf"/>
</dbReference>
<accession>A0AAD5US87</accession>
<dbReference type="SUPFAM" id="SSF52047">
    <property type="entry name" value="RNI-like"/>
    <property type="match status" value="1"/>
</dbReference>
<dbReference type="Proteomes" id="UP001212997">
    <property type="component" value="Unassembled WGS sequence"/>
</dbReference>
<protein>
    <recommendedName>
        <fullName evidence="3">F-box domain-containing protein</fullName>
    </recommendedName>
</protein>
<proteinExistence type="predicted"/>
<evidence type="ECO:0008006" key="3">
    <source>
        <dbReference type="Google" id="ProtNLM"/>
    </source>
</evidence>
<evidence type="ECO:0000313" key="2">
    <source>
        <dbReference type="Proteomes" id="UP001212997"/>
    </source>
</evidence>
<keyword evidence="2" id="KW-1185">Reference proteome</keyword>
<reference evidence="1" key="1">
    <citation type="submission" date="2022-07" db="EMBL/GenBank/DDBJ databases">
        <title>Genome Sequence of Physisporinus lineatus.</title>
        <authorList>
            <person name="Buettner E."/>
        </authorList>
    </citation>
    <scope>NUCLEOTIDE SEQUENCE</scope>
    <source>
        <strain evidence="1">VT162</strain>
    </source>
</reference>
<dbReference type="EMBL" id="JANAWD010000745">
    <property type="protein sequence ID" value="KAJ3476157.1"/>
    <property type="molecule type" value="Genomic_DNA"/>
</dbReference>
<sequence length="391" mass="44339">MVAAFEPSLVPGCREALRHCTNLRSFTWIDDGHDTSYDVDLLSYLSILQTLPHLSSLTIRTSSGISEQVWEKLTQLTGLQTVSIWCLHGKPRVLQGWSEKLGDTLTHLELGVSGLSKQHPYCVPATILLSVLSQLPNLKSLRLKGAPSTSIPEILSILPDLKSLDTEYFGSNLRNFYYDSFSPDTPIAALTDLTVRTSSVDVQGPKDLWSWIRKLIPRPSLERLTLNTFSTQGDMEMPRMFLLDLAKVHKGCLKSFMVETVQMTLDDLECLCTIFPLLEEVSCSIGYCLGSEFIGEAIAKARNLRKIKLNVNWSRNPWCMESPTYFTEKEAREWMLRDNSRLRDIAIGQVLYTGQWALKRREDGTSGLEFEVIRDVAITIIHLFEFKRDED</sequence>
<dbReference type="Gene3D" id="3.80.10.10">
    <property type="entry name" value="Ribonuclease Inhibitor"/>
    <property type="match status" value="1"/>
</dbReference>
<gene>
    <name evidence="1" type="ORF">NLI96_g11360</name>
</gene>